<dbReference type="InterPro" id="IPR036365">
    <property type="entry name" value="PGBD-like_sf"/>
</dbReference>
<evidence type="ECO:0000313" key="4">
    <source>
        <dbReference type="Proteomes" id="UP000229526"/>
    </source>
</evidence>
<feature type="signal peptide" evidence="1">
    <location>
        <begin position="1"/>
        <end position="26"/>
    </location>
</feature>
<evidence type="ECO:0000259" key="2">
    <source>
        <dbReference type="Pfam" id="PF01471"/>
    </source>
</evidence>
<comment type="caution">
    <text evidence="3">The sequence shown here is derived from an EMBL/GenBank/DDBJ whole genome shotgun (WGS) entry which is preliminary data.</text>
</comment>
<dbReference type="Proteomes" id="UP000229526">
    <property type="component" value="Unassembled WGS sequence"/>
</dbReference>
<dbReference type="EMBL" id="PFBD01000020">
    <property type="protein sequence ID" value="PIR87132.1"/>
    <property type="molecule type" value="Genomic_DNA"/>
</dbReference>
<dbReference type="SUPFAM" id="SSF47090">
    <property type="entry name" value="PGBD-like"/>
    <property type="match status" value="1"/>
</dbReference>
<accession>A0A2H0UL44</accession>
<dbReference type="AlphaFoldDB" id="A0A2H0UL44"/>
<proteinExistence type="predicted"/>
<reference evidence="4" key="1">
    <citation type="submission" date="2017-09" db="EMBL/GenBank/DDBJ databases">
        <title>Depth-based differentiation of microbial function through sediment-hosted aquifers and enrichment of novel symbionts in the deep terrestrial subsurface.</title>
        <authorList>
            <person name="Probst A.J."/>
            <person name="Ladd B."/>
            <person name="Jarett J.K."/>
            <person name="Geller-Mcgrath D.E."/>
            <person name="Sieber C.M.K."/>
            <person name="Emerson J.B."/>
            <person name="Anantharaman K."/>
            <person name="Thomas B.C."/>
            <person name="Malmstrom R."/>
            <person name="Stieglmeier M."/>
            <person name="Klingl A."/>
            <person name="Woyke T."/>
            <person name="Ryan C.M."/>
            <person name="Banfield J.F."/>
        </authorList>
    </citation>
    <scope>NUCLEOTIDE SEQUENCE [LARGE SCALE GENOMIC DNA]</scope>
</reference>
<dbReference type="InterPro" id="IPR036366">
    <property type="entry name" value="PGBDSf"/>
</dbReference>
<feature type="chain" id="PRO_5013722436" description="Peptidoglycan binding-like domain-containing protein" evidence="1">
    <location>
        <begin position="27"/>
        <end position="639"/>
    </location>
</feature>
<organism evidence="3 4">
    <name type="scientific">Candidatus Harrisonbacteria bacterium CG10_big_fil_rev_8_21_14_0_10_49_15</name>
    <dbReference type="NCBI Taxonomy" id="1974587"/>
    <lineage>
        <taxon>Bacteria</taxon>
        <taxon>Candidatus Harrisoniibacteriota</taxon>
    </lineage>
</organism>
<dbReference type="InterPro" id="IPR002477">
    <property type="entry name" value="Peptidoglycan-bd-like"/>
</dbReference>
<feature type="domain" description="Peptidoglycan binding-like" evidence="2">
    <location>
        <begin position="76"/>
        <end position="123"/>
    </location>
</feature>
<evidence type="ECO:0000313" key="3">
    <source>
        <dbReference type="EMBL" id="PIR87132.1"/>
    </source>
</evidence>
<dbReference type="Pfam" id="PF01471">
    <property type="entry name" value="PG_binding_1"/>
    <property type="match status" value="1"/>
</dbReference>
<name>A0A2H0UL44_9BACT</name>
<gene>
    <name evidence="3" type="ORF">COU11_02810</name>
</gene>
<protein>
    <recommendedName>
        <fullName evidence="2">Peptidoglycan binding-like domain-containing protein</fullName>
    </recommendedName>
</protein>
<dbReference type="Gene3D" id="1.10.101.10">
    <property type="entry name" value="PGBD-like superfamily/PGBD"/>
    <property type="match status" value="1"/>
</dbReference>
<sequence length="639" mass="66063">MKSLKKIFALSLLGISLVVFVPAAHAQSAPELNDQIDGLLEEITALKIRLAGVSATSDSVSPSCEFNRNLAFGSVGEDVRCLQRYLNEQGYLLASFGPGSLGNETAFFGPLTKAALVTYQTDNAGTILAPLGLSVGTGFFGSSTQAHLLAVRGSLGGATDIEAVSDQGLEVRLVARPDGTSVALAGAGQITAGQFSFTAPTSTNVSLSGLAFRKLGTLFDSQIRSMYLVDVARGEVVAEFQSLASGIATFSSLNFNVTAGAVRTLELRFDLAGQVVGGETIGWELTRVNTGLEKNVSGLPLATELLTVSTASSSTIASVSVAANEVATNLAAGTNNARVAQWIATVAGGPVSLKNLTLTFSGDANPSDIRNLRLLLNGVEVSGKAQASSKISFVVSGSAVLAVGENTIQVFADITGSPNRTMQVELSQPYDVYAYDITNNSGVAAVLVGDSSLITIDSGATRLQLATGSPTQSIPAGASAVTIGKFSLYAAGEPMRVKFLDAMLIQEGSFDWSINTNVIDDLSNIRLIDDAGNQIGSTISRVLSGSGSGKCSLLYASITCHFGSATAPLEYVVPVNTTRIFSLQADIGKNTDLETLSGSLVSGKENLEGQVSFQILSSANADAPVRSVSSVIEDGVINP</sequence>
<keyword evidence="1" id="KW-0732">Signal</keyword>
<evidence type="ECO:0000256" key="1">
    <source>
        <dbReference type="SAM" id="SignalP"/>
    </source>
</evidence>